<dbReference type="PANTHER" id="PTHR23112:SF0">
    <property type="entry name" value="TRANSMEMBRANE PROTEIN 116"/>
    <property type="match status" value="1"/>
</dbReference>
<accession>A0A9N8HER2</accession>
<feature type="compositionally biased region" description="Low complexity" evidence="5">
    <location>
        <begin position="482"/>
        <end position="492"/>
    </location>
</feature>
<dbReference type="PANTHER" id="PTHR23112">
    <property type="entry name" value="G PROTEIN-COUPLED RECEPTOR 157-RELATED"/>
    <property type="match status" value="1"/>
</dbReference>
<dbReference type="Gene3D" id="1.20.1070.10">
    <property type="entry name" value="Rhodopsin 7-helix transmembrane proteins"/>
    <property type="match status" value="1"/>
</dbReference>
<dbReference type="GO" id="GO:0005886">
    <property type="term" value="C:plasma membrane"/>
    <property type="evidence" value="ECO:0007669"/>
    <property type="project" value="TreeGrafter"/>
</dbReference>
<feature type="transmembrane region" description="Helical" evidence="6">
    <location>
        <begin position="301"/>
        <end position="321"/>
    </location>
</feature>
<comment type="subcellular location">
    <subcellularLocation>
        <location evidence="1">Membrane</location>
        <topology evidence="1">Multi-pass membrane protein</topology>
    </subcellularLocation>
</comment>
<feature type="compositionally biased region" description="Basic and acidic residues" evidence="5">
    <location>
        <begin position="466"/>
        <end position="481"/>
    </location>
</feature>
<evidence type="ECO:0000256" key="4">
    <source>
        <dbReference type="ARBA" id="ARBA00023136"/>
    </source>
</evidence>
<dbReference type="GO" id="GO:0007189">
    <property type="term" value="P:adenylate cyclase-activating G protein-coupled receptor signaling pathway"/>
    <property type="evidence" value="ECO:0007669"/>
    <property type="project" value="TreeGrafter"/>
</dbReference>
<keyword evidence="4 6" id="KW-0472">Membrane</keyword>
<feature type="region of interest" description="Disordered" evidence="5">
    <location>
        <begin position="463"/>
        <end position="512"/>
    </location>
</feature>
<feature type="transmembrane region" description="Helical" evidence="6">
    <location>
        <begin position="101"/>
        <end position="125"/>
    </location>
</feature>
<feature type="region of interest" description="Disordered" evidence="5">
    <location>
        <begin position="555"/>
        <end position="616"/>
    </location>
</feature>
<feature type="region of interest" description="Disordered" evidence="5">
    <location>
        <begin position="386"/>
        <end position="426"/>
    </location>
</feature>
<dbReference type="EMBL" id="CAICTM010000526">
    <property type="protein sequence ID" value="CAB9512288.1"/>
    <property type="molecule type" value="Genomic_DNA"/>
</dbReference>
<gene>
    <name evidence="7" type="ORF">SEMRO_527_G160730.1</name>
</gene>
<feature type="compositionally biased region" description="Basic and acidic residues" evidence="5">
    <location>
        <begin position="559"/>
        <end position="584"/>
    </location>
</feature>
<dbReference type="AlphaFoldDB" id="A0A9N8HER2"/>
<feature type="compositionally biased region" description="Low complexity" evidence="5">
    <location>
        <begin position="594"/>
        <end position="609"/>
    </location>
</feature>
<feature type="transmembrane region" description="Helical" evidence="6">
    <location>
        <begin position="24"/>
        <end position="49"/>
    </location>
</feature>
<feature type="compositionally biased region" description="Low complexity" evidence="5">
    <location>
        <begin position="408"/>
        <end position="418"/>
    </location>
</feature>
<organism evidence="7 8">
    <name type="scientific">Seminavis robusta</name>
    <dbReference type="NCBI Taxonomy" id="568900"/>
    <lineage>
        <taxon>Eukaryota</taxon>
        <taxon>Sar</taxon>
        <taxon>Stramenopiles</taxon>
        <taxon>Ochrophyta</taxon>
        <taxon>Bacillariophyta</taxon>
        <taxon>Bacillariophyceae</taxon>
        <taxon>Bacillariophycidae</taxon>
        <taxon>Naviculales</taxon>
        <taxon>Naviculaceae</taxon>
        <taxon>Seminavis</taxon>
    </lineage>
</organism>
<dbReference type="Proteomes" id="UP001153069">
    <property type="component" value="Unassembled WGS sequence"/>
</dbReference>
<sequence>MADDNLSHIKYSEDISSLSDAQDMILAILPIIPALLSATGSAAIIHMVLTSARKTPYRRIMMGLSCYDLLSSLMYPLQAFLLPRDTSQRLWAIGNRASCSMLGFFIIMFFSAAWYSGTLSCYFCLTVKFGVRERDFAKRYEPYMHAVSIGYPLLAAIVGLSLGTYHEIEIGASCGVTNWPEGCGCREGAEEECCLSPILAWVLGGIPLFLIFCTILVNNLLVFCHVRNTIAKSRRFMSRSLQHYSTATTATRRGSMNRRASFTTAMSRRASLNNSMTELPQQASPARDAQTERIRSVAIQAFLYVASFFITQSAFVALRIMESRDYDAEDEDALFPLLVLQTLTLPSQGIMNCLIYARPGYLRARKEYPNESRFWAFRRALHGDKVQPSDDDDDAYGEDTRTRRGKNNDNNTTTGMNTSRPFGGLNSSKPELVELVDVENAAAANVDPGETDENAIEMASLGYNTFHDDDNNGKSDADHENNNNVVANNNFDDANDDRQGSYNESCSFNDDDNGGHDELFKIGTNGTCEEAQASSRHHETIFDDANEGEASEIMGRTLNDGHHGDNMVEAAERTDTAQESKESGSEETEHESLSAISKIGGSHHSSSSRAGRECQA</sequence>
<dbReference type="SUPFAM" id="SSF81321">
    <property type="entry name" value="Family A G protein-coupled receptor-like"/>
    <property type="match status" value="1"/>
</dbReference>
<protein>
    <recommendedName>
        <fullName evidence="9">G-protein coupled receptors family 1 profile domain-containing protein</fullName>
    </recommendedName>
</protein>
<evidence type="ECO:0000256" key="3">
    <source>
        <dbReference type="ARBA" id="ARBA00022989"/>
    </source>
</evidence>
<keyword evidence="8" id="KW-1185">Reference proteome</keyword>
<evidence type="ECO:0000256" key="5">
    <source>
        <dbReference type="SAM" id="MobiDB-lite"/>
    </source>
</evidence>
<proteinExistence type="predicted"/>
<evidence type="ECO:0000256" key="2">
    <source>
        <dbReference type="ARBA" id="ARBA00022692"/>
    </source>
</evidence>
<evidence type="ECO:0000313" key="7">
    <source>
        <dbReference type="EMBL" id="CAB9512288.1"/>
    </source>
</evidence>
<keyword evidence="2 6" id="KW-0812">Transmembrane</keyword>
<feature type="transmembrane region" description="Helical" evidence="6">
    <location>
        <begin position="146"/>
        <end position="165"/>
    </location>
</feature>
<reference evidence="7" key="1">
    <citation type="submission" date="2020-06" db="EMBL/GenBank/DDBJ databases">
        <authorList>
            <consortium name="Plant Systems Biology data submission"/>
        </authorList>
    </citation>
    <scope>NUCLEOTIDE SEQUENCE</scope>
    <source>
        <strain evidence="7">D6</strain>
    </source>
</reference>
<evidence type="ECO:0008006" key="9">
    <source>
        <dbReference type="Google" id="ProtNLM"/>
    </source>
</evidence>
<feature type="transmembrane region" description="Helical" evidence="6">
    <location>
        <begin position="333"/>
        <end position="357"/>
    </location>
</feature>
<feature type="transmembrane region" description="Helical" evidence="6">
    <location>
        <begin position="198"/>
        <end position="226"/>
    </location>
</feature>
<dbReference type="GO" id="GO:0004930">
    <property type="term" value="F:G protein-coupled receptor activity"/>
    <property type="evidence" value="ECO:0007669"/>
    <property type="project" value="TreeGrafter"/>
</dbReference>
<evidence type="ECO:0000256" key="6">
    <source>
        <dbReference type="SAM" id="Phobius"/>
    </source>
</evidence>
<evidence type="ECO:0000313" key="8">
    <source>
        <dbReference type="Proteomes" id="UP001153069"/>
    </source>
</evidence>
<feature type="transmembrane region" description="Helical" evidence="6">
    <location>
        <begin position="61"/>
        <end position="81"/>
    </location>
</feature>
<name>A0A9N8HER2_9STRA</name>
<comment type="caution">
    <text evidence="7">The sequence shown here is derived from an EMBL/GenBank/DDBJ whole genome shotgun (WGS) entry which is preliminary data.</text>
</comment>
<keyword evidence="3 6" id="KW-1133">Transmembrane helix</keyword>
<evidence type="ECO:0000256" key="1">
    <source>
        <dbReference type="ARBA" id="ARBA00004141"/>
    </source>
</evidence>